<dbReference type="InterPro" id="IPR043144">
    <property type="entry name" value="Mal/L-sulf/L-lact_DH-like_ah"/>
</dbReference>
<dbReference type="SUPFAM" id="SSF89733">
    <property type="entry name" value="L-sulfolactate dehydrogenase-like"/>
    <property type="match status" value="1"/>
</dbReference>
<evidence type="ECO:0000256" key="1">
    <source>
        <dbReference type="ARBA" id="ARBA00006056"/>
    </source>
</evidence>
<dbReference type="InterPro" id="IPR036111">
    <property type="entry name" value="Mal/L-sulfo/L-lacto_DH-like_sf"/>
</dbReference>
<keyword evidence="2" id="KW-0560">Oxidoreductase</keyword>
<dbReference type="OrthoDB" id="9811519at2"/>
<gene>
    <name evidence="3" type="ORF">F1189_29325</name>
</gene>
<sequence length="350" mass="36813">MVAADRLEQLVAAIFRGTGSAPEEAEEVARHLVEADLTGHASHGVTQVEIYVRSQRLGHLQPNRHAEIVRDDPPFLVVDGGIGFGQVIAREAIDLASERAKAAGVSILALRYAHHIGRLGAYGERCAAAGLIAILFANVVSIPRVAPFGGARSRLGTNPICIAFPATPRNPPVLVDFATSAIAGNKCRIAMAKGEEVAEGLLQDADGNPTRDPGVIFSEPAGSLRPFGGHKGYGLALACEILAGAIASGVPTLPQNLRAGRFLNNALAFVFDPTRIAGTQWQDLTDSVLENLRDTPPSPGSDGVLIPGEPEAQRRRVLQREGVPVDPVTMAALHRIGGELGLDVTAQLFG</sequence>
<proteinExistence type="inferred from homology"/>
<reference evidence="3 4" key="1">
    <citation type="submission" date="2019-09" db="EMBL/GenBank/DDBJ databases">
        <title>Genome sequence of Rhodovastum atsumiense, a diverse member of the Acetobacteraceae family of non-sulfur purple photosynthetic bacteria.</title>
        <authorList>
            <person name="Meyer T."/>
            <person name="Kyndt J."/>
        </authorList>
    </citation>
    <scope>NUCLEOTIDE SEQUENCE [LARGE SCALE GENOMIC DNA]</scope>
    <source>
        <strain evidence="3 4">DSM 21279</strain>
    </source>
</reference>
<evidence type="ECO:0000313" key="3">
    <source>
        <dbReference type="EMBL" id="KAA5608399.1"/>
    </source>
</evidence>
<evidence type="ECO:0000256" key="2">
    <source>
        <dbReference type="ARBA" id="ARBA00023002"/>
    </source>
</evidence>
<organism evidence="3 4">
    <name type="scientific">Rhodovastum atsumiense</name>
    <dbReference type="NCBI Taxonomy" id="504468"/>
    <lineage>
        <taxon>Bacteria</taxon>
        <taxon>Pseudomonadati</taxon>
        <taxon>Pseudomonadota</taxon>
        <taxon>Alphaproteobacteria</taxon>
        <taxon>Acetobacterales</taxon>
        <taxon>Acetobacteraceae</taxon>
        <taxon>Rhodovastum</taxon>
    </lineage>
</organism>
<name>A0A5M6IKJ1_9PROT</name>
<evidence type="ECO:0000313" key="4">
    <source>
        <dbReference type="Proteomes" id="UP000325255"/>
    </source>
</evidence>
<dbReference type="AlphaFoldDB" id="A0A5M6IKJ1"/>
<dbReference type="PANTHER" id="PTHR11091">
    <property type="entry name" value="OXIDOREDUCTASE-RELATED"/>
    <property type="match status" value="1"/>
</dbReference>
<dbReference type="NCBIfam" id="NF007504">
    <property type="entry name" value="PRK10098.1"/>
    <property type="match status" value="1"/>
</dbReference>
<dbReference type="Gene3D" id="3.30.1370.60">
    <property type="entry name" value="Hypothetical oxidoreductase yiak, domain 2"/>
    <property type="match status" value="1"/>
</dbReference>
<comment type="caution">
    <text evidence="3">The sequence shown here is derived from an EMBL/GenBank/DDBJ whole genome shotgun (WGS) entry which is preliminary data.</text>
</comment>
<comment type="similarity">
    <text evidence="1">Belongs to the LDH2/MDH2 oxidoreductase family.</text>
</comment>
<dbReference type="EMBL" id="VWPK01000085">
    <property type="protein sequence ID" value="KAA5608399.1"/>
    <property type="molecule type" value="Genomic_DNA"/>
</dbReference>
<dbReference type="InterPro" id="IPR043143">
    <property type="entry name" value="Mal/L-sulf/L-lact_DH-like_NADP"/>
</dbReference>
<dbReference type="PANTHER" id="PTHR11091:SF0">
    <property type="entry name" value="MALATE DEHYDROGENASE"/>
    <property type="match status" value="1"/>
</dbReference>
<keyword evidence="4" id="KW-1185">Reference proteome</keyword>
<accession>A0A5M6IKJ1</accession>
<dbReference type="Pfam" id="PF02615">
    <property type="entry name" value="Ldh_2"/>
    <property type="match status" value="1"/>
</dbReference>
<protein>
    <submittedName>
        <fullName evidence="3">Malate/lactate/ureidoglycolate dehydrogenase</fullName>
    </submittedName>
</protein>
<dbReference type="InterPro" id="IPR003767">
    <property type="entry name" value="Malate/L-lactate_DH-like"/>
</dbReference>
<dbReference type="GO" id="GO:0016491">
    <property type="term" value="F:oxidoreductase activity"/>
    <property type="evidence" value="ECO:0007669"/>
    <property type="project" value="UniProtKB-KW"/>
</dbReference>
<dbReference type="Gene3D" id="1.10.1530.10">
    <property type="match status" value="1"/>
</dbReference>
<dbReference type="Proteomes" id="UP000325255">
    <property type="component" value="Unassembled WGS sequence"/>
</dbReference>